<dbReference type="SUPFAM" id="SSF52218">
    <property type="entry name" value="Flavoproteins"/>
    <property type="match status" value="1"/>
</dbReference>
<dbReference type="GO" id="GO:0005829">
    <property type="term" value="C:cytosol"/>
    <property type="evidence" value="ECO:0007669"/>
    <property type="project" value="TreeGrafter"/>
</dbReference>
<dbReference type="AlphaFoldDB" id="A0A1G7MSG6"/>
<accession>A0A1G7MSG6</accession>
<dbReference type="InterPro" id="IPR017927">
    <property type="entry name" value="FAD-bd_FR_type"/>
</dbReference>
<dbReference type="Gene3D" id="2.40.30.10">
    <property type="entry name" value="Translation factors"/>
    <property type="match status" value="1"/>
</dbReference>
<evidence type="ECO:0000259" key="5">
    <source>
        <dbReference type="PROSITE" id="PS50902"/>
    </source>
</evidence>
<dbReference type="GO" id="GO:0010181">
    <property type="term" value="F:FMN binding"/>
    <property type="evidence" value="ECO:0007669"/>
    <property type="project" value="InterPro"/>
</dbReference>
<dbReference type="Pfam" id="PF00175">
    <property type="entry name" value="NAD_binding_1"/>
    <property type="match status" value="1"/>
</dbReference>
<dbReference type="InterPro" id="IPR017938">
    <property type="entry name" value="Riboflavin_synthase-like_b-brl"/>
</dbReference>
<evidence type="ECO:0000313" key="7">
    <source>
        <dbReference type="EMBL" id="SDF64723.1"/>
    </source>
</evidence>
<dbReference type="InterPro" id="IPR001709">
    <property type="entry name" value="Flavoprot_Pyr_Nucl_cyt_Rdtase"/>
</dbReference>
<keyword evidence="4" id="KW-1133">Transmembrane helix</keyword>
<dbReference type="EC" id="1.6.2.4" evidence="3"/>
<dbReference type="InterPro" id="IPR001433">
    <property type="entry name" value="OxRdtase_FAD/NAD-bd"/>
</dbReference>
<dbReference type="Proteomes" id="UP000183812">
    <property type="component" value="Unassembled WGS sequence"/>
</dbReference>
<dbReference type="GO" id="GO:0050660">
    <property type="term" value="F:flavin adenine dinucleotide binding"/>
    <property type="evidence" value="ECO:0007669"/>
    <property type="project" value="TreeGrafter"/>
</dbReference>
<dbReference type="SUPFAM" id="SSF52343">
    <property type="entry name" value="Ferredoxin reductase-like, C-terminal NADP-linked domain"/>
    <property type="match status" value="1"/>
</dbReference>
<dbReference type="RefSeq" id="WP_074554873.1">
    <property type="nucleotide sequence ID" value="NZ_CP119563.1"/>
</dbReference>
<feature type="transmembrane region" description="Helical" evidence="4">
    <location>
        <begin position="164"/>
        <end position="186"/>
    </location>
</feature>
<sequence length="735" mass="77664">MLRHLHRWPGLLAALLVFVLALSGAALSLYPALERLAVPQAASTLTVADLAARVASAHPGLEQIRRAPSGRVVAWWFEGGRPGAAVIDPATGADLGSPDPLPGSRVLTDLHRELFAGDTGRLVAAAGAALMLALAISGLWLVARRMGGWNRWFGRSRGPFAGRLHVELARFAVGGLILSSVTALWMTASMFSLLPDGAAEPAPALAAANLPRLAYDQIPALANTPAHALRELSLPSPDDPTDTFKLVTAGGAALIDPGTGAMLSSATPGFFEKATEIMVMLHTGQGASVLGLLLGLMSLSVPALALSGAQHWWAGLRATRRIRRNARAQLAETVVLVASEGGTTWGFARTLHNGLTAAGQKAHTAPLATFDPARYPQARRFLILAATYGEGEAPTAAKGVLDRIAALTSAPTAPLAILGFGDRSFPQFCGFAESLRAVAARIGWTDLLPMATVDRQSAQDFARWSRDLGAVLSLPLDLTHLPERPKTGTLTLISRRDHGAEVQAPTSILRFALPQATLWQRLTGQGLARFEAGDLIGILPRGSDLPRFYSLASSAQDGFLEICVRRHPGGLCSGQLTDLAPGATIAGFVRRNPGFRPQKGRKPVILIGAGTGVAPLAGFIRANRRHQPMQLYFGARAPQSDLLYEAELRDWQAAGQLTRLTTAFSRHGPKTYVQDALRADAPELARLIGAGAQIMVCGGRDMAGAVRAALAEILSTIGQTPASLKAEGRYAEDVY</sequence>
<dbReference type="OrthoDB" id="9816402at2"/>
<feature type="transmembrane region" description="Helical" evidence="4">
    <location>
        <begin position="122"/>
        <end position="143"/>
    </location>
</feature>
<dbReference type="Gene3D" id="3.40.50.360">
    <property type="match status" value="1"/>
</dbReference>
<keyword evidence="4" id="KW-0812">Transmembrane</keyword>
<dbReference type="InterPro" id="IPR008254">
    <property type="entry name" value="Flavodoxin/NO_synth"/>
</dbReference>
<evidence type="ECO:0000256" key="3">
    <source>
        <dbReference type="ARBA" id="ARBA00023797"/>
    </source>
</evidence>
<keyword evidence="1" id="KW-0285">Flavoprotein</keyword>
<dbReference type="InterPro" id="IPR039261">
    <property type="entry name" value="FNR_nucleotide-bd"/>
</dbReference>
<gene>
    <name evidence="7" type="ORF">SAMN04244550_02599</name>
</gene>
<dbReference type="Gene3D" id="3.40.50.80">
    <property type="entry name" value="Nucleotide-binding domain of ferredoxin-NADP reductase (FNR) module"/>
    <property type="match status" value="1"/>
</dbReference>
<dbReference type="EMBL" id="FNAY01000014">
    <property type="protein sequence ID" value="SDF64723.1"/>
    <property type="molecule type" value="Genomic_DNA"/>
</dbReference>
<dbReference type="SUPFAM" id="SSF63380">
    <property type="entry name" value="Riboflavin synthase domain-like"/>
    <property type="match status" value="1"/>
</dbReference>
<feature type="domain" description="FAD-binding FR-type" evidence="6">
    <location>
        <begin position="485"/>
        <end position="598"/>
    </location>
</feature>
<organism evidence="7 8">
    <name type="scientific">Rhodobacter capsulatus</name>
    <name type="common">Rhodopseudomonas capsulata</name>
    <dbReference type="NCBI Taxonomy" id="1061"/>
    <lineage>
        <taxon>Bacteria</taxon>
        <taxon>Pseudomonadati</taxon>
        <taxon>Pseudomonadota</taxon>
        <taxon>Alphaproteobacteria</taxon>
        <taxon>Rhodobacterales</taxon>
        <taxon>Rhodobacter group</taxon>
        <taxon>Rhodobacter</taxon>
    </lineage>
</organism>
<dbReference type="PROSITE" id="PS50902">
    <property type="entry name" value="FLAVODOXIN_LIKE"/>
    <property type="match status" value="1"/>
</dbReference>
<dbReference type="PANTHER" id="PTHR19384:SF17">
    <property type="entry name" value="NADPH--CYTOCHROME P450 REDUCTASE"/>
    <property type="match status" value="1"/>
</dbReference>
<dbReference type="PROSITE" id="PS51384">
    <property type="entry name" value="FAD_FR"/>
    <property type="match status" value="1"/>
</dbReference>
<dbReference type="InterPro" id="IPR029039">
    <property type="entry name" value="Flavoprotein-like_sf"/>
</dbReference>
<protein>
    <recommendedName>
        <fullName evidence="3">NADPH--hemoprotein reductase</fullName>
        <ecNumber evidence="3">1.6.2.4</ecNumber>
    </recommendedName>
</protein>
<dbReference type="PANTHER" id="PTHR19384">
    <property type="entry name" value="NITRIC OXIDE SYNTHASE-RELATED"/>
    <property type="match status" value="1"/>
</dbReference>
<name>A0A1G7MSG6_RHOCA</name>
<dbReference type="GO" id="GO:0004783">
    <property type="term" value="F:sulfite reductase (NADPH) activity"/>
    <property type="evidence" value="ECO:0007669"/>
    <property type="project" value="TreeGrafter"/>
</dbReference>
<evidence type="ECO:0000256" key="2">
    <source>
        <dbReference type="ARBA" id="ARBA00022643"/>
    </source>
</evidence>
<reference evidence="7 8" key="1">
    <citation type="submission" date="2016-10" db="EMBL/GenBank/DDBJ databases">
        <authorList>
            <person name="de Groot N.N."/>
        </authorList>
    </citation>
    <scope>NUCLEOTIDE SEQUENCE [LARGE SCALE GENOMIC DNA]</scope>
    <source>
        <strain evidence="8">DSM 938 / 37b4</strain>
    </source>
</reference>
<proteinExistence type="predicted"/>
<dbReference type="Pfam" id="PF00258">
    <property type="entry name" value="Flavodoxin_1"/>
    <property type="match status" value="1"/>
</dbReference>
<dbReference type="Pfam" id="PF03929">
    <property type="entry name" value="PepSY_TM"/>
    <property type="match status" value="1"/>
</dbReference>
<evidence type="ECO:0000313" key="8">
    <source>
        <dbReference type="Proteomes" id="UP000183812"/>
    </source>
</evidence>
<dbReference type="InterPro" id="IPR005625">
    <property type="entry name" value="PepSY-ass_TM"/>
</dbReference>
<evidence type="ECO:0000256" key="1">
    <source>
        <dbReference type="ARBA" id="ARBA00022630"/>
    </source>
</evidence>
<feature type="domain" description="Flavodoxin-like" evidence="5">
    <location>
        <begin position="333"/>
        <end position="469"/>
    </location>
</feature>
<evidence type="ECO:0000256" key="4">
    <source>
        <dbReference type="SAM" id="Phobius"/>
    </source>
</evidence>
<keyword evidence="2" id="KW-0288">FMN</keyword>
<dbReference type="CDD" id="cd06201">
    <property type="entry name" value="SiR_like2"/>
    <property type="match status" value="1"/>
</dbReference>
<evidence type="ECO:0000259" key="6">
    <source>
        <dbReference type="PROSITE" id="PS51384"/>
    </source>
</evidence>
<keyword evidence="4" id="KW-0472">Membrane</keyword>
<dbReference type="PRINTS" id="PR00371">
    <property type="entry name" value="FPNCR"/>
</dbReference>